<keyword evidence="1" id="KW-0472">Membrane</keyword>
<proteinExistence type="predicted"/>
<reference evidence="2 3" key="1">
    <citation type="submission" date="2019-08" db="EMBL/GenBank/DDBJ databases">
        <title>Bradymonadales sp. TMQ2.</title>
        <authorList>
            <person name="Liang Q."/>
        </authorList>
    </citation>
    <scope>NUCLEOTIDE SEQUENCE [LARGE SCALE GENOMIC DNA]</scope>
    <source>
        <strain evidence="2 3">TMQ2</strain>
    </source>
</reference>
<dbReference type="Proteomes" id="UP000321046">
    <property type="component" value="Unassembled WGS sequence"/>
</dbReference>
<comment type="caution">
    <text evidence="2">The sequence shown here is derived from an EMBL/GenBank/DDBJ whole genome shotgun (WGS) entry which is preliminary data.</text>
</comment>
<protein>
    <submittedName>
        <fullName evidence="2">Uncharacterized protein</fullName>
    </submittedName>
</protein>
<dbReference type="AlphaFoldDB" id="A0A5C6X429"/>
<evidence type="ECO:0000313" key="3">
    <source>
        <dbReference type="Proteomes" id="UP000321046"/>
    </source>
</evidence>
<feature type="transmembrane region" description="Helical" evidence="1">
    <location>
        <begin position="12"/>
        <end position="32"/>
    </location>
</feature>
<sequence>MQGEKIDPQPQPQLAALGLMIFLIGALTLSLWPDPPPANAVTQPPAPIAGSEADGERASVEAIFPIR</sequence>
<evidence type="ECO:0000256" key="1">
    <source>
        <dbReference type="SAM" id="Phobius"/>
    </source>
</evidence>
<keyword evidence="1" id="KW-1133">Transmembrane helix</keyword>
<evidence type="ECO:0000313" key="2">
    <source>
        <dbReference type="EMBL" id="TXD31960.1"/>
    </source>
</evidence>
<name>A0A5C6X429_9DELT</name>
<gene>
    <name evidence="2" type="ORF">FRC96_19665</name>
</gene>
<organism evidence="2 3">
    <name type="scientific">Lujinxingia vulgaris</name>
    <dbReference type="NCBI Taxonomy" id="2600176"/>
    <lineage>
        <taxon>Bacteria</taxon>
        <taxon>Deltaproteobacteria</taxon>
        <taxon>Bradymonadales</taxon>
        <taxon>Lujinxingiaceae</taxon>
        <taxon>Lujinxingia</taxon>
    </lineage>
</organism>
<dbReference type="EMBL" id="VOSL01000143">
    <property type="protein sequence ID" value="TXD31960.1"/>
    <property type="molecule type" value="Genomic_DNA"/>
</dbReference>
<dbReference type="RefSeq" id="WP_146977097.1">
    <property type="nucleotide sequence ID" value="NZ_VOSL01000143.1"/>
</dbReference>
<keyword evidence="1" id="KW-0812">Transmembrane</keyword>
<accession>A0A5C6X429</accession>